<keyword evidence="3" id="KW-1185">Reference proteome</keyword>
<dbReference type="Pfam" id="PF22861">
    <property type="entry name" value="GEO12453p1-like"/>
    <property type="match status" value="1"/>
</dbReference>
<evidence type="ECO:0000313" key="3">
    <source>
        <dbReference type="Proteomes" id="UP000037069"/>
    </source>
</evidence>
<dbReference type="InterPro" id="IPR054721">
    <property type="entry name" value="GEO12453p1-like"/>
</dbReference>
<sequence>MFKFVVLVFAALFAIAAARPGYLASSPVVYSSYVQPVVKAHYSVPVVVHSPVVHSIATPVVHSASLVHAEPLYLTHGAWKN</sequence>
<proteinExistence type="predicted"/>
<feature type="signal peptide" evidence="1">
    <location>
        <begin position="1"/>
        <end position="18"/>
    </location>
</feature>
<feature type="chain" id="PRO_5005535890" evidence="1">
    <location>
        <begin position="19"/>
        <end position="81"/>
    </location>
</feature>
<evidence type="ECO:0000256" key="1">
    <source>
        <dbReference type="SAM" id="SignalP"/>
    </source>
</evidence>
<protein>
    <submittedName>
        <fullName evidence="2">Uncharacterized protein</fullName>
    </submittedName>
</protein>
<reference evidence="2 3" key="1">
    <citation type="journal article" date="2015" name="Nat. Commun.">
        <title>Lucilia cuprina genome unlocks parasitic fly biology to underpin future interventions.</title>
        <authorList>
            <person name="Anstead C.A."/>
            <person name="Korhonen P.K."/>
            <person name="Young N.D."/>
            <person name="Hall R.S."/>
            <person name="Jex A.R."/>
            <person name="Murali S.C."/>
            <person name="Hughes D.S."/>
            <person name="Lee S.F."/>
            <person name="Perry T."/>
            <person name="Stroehlein A.J."/>
            <person name="Ansell B.R."/>
            <person name="Breugelmans B."/>
            <person name="Hofmann A."/>
            <person name="Qu J."/>
            <person name="Dugan S."/>
            <person name="Lee S.L."/>
            <person name="Chao H."/>
            <person name="Dinh H."/>
            <person name="Han Y."/>
            <person name="Doddapaneni H.V."/>
            <person name="Worley K.C."/>
            <person name="Muzny D.M."/>
            <person name="Ioannidis P."/>
            <person name="Waterhouse R.M."/>
            <person name="Zdobnov E.M."/>
            <person name="James P.J."/>
            <person name="Bagnall N.H."/>
            <person name="Kotze A.C."/>
            <person name="Gibbs R.A."/>
            <person name="Richards S."/>
            <person name="Batterham P."/>
            <person name="Gasser R.B."/>
        </authorList>
    </citation>
    <scope>NUCLEOTIDE SEQUENCE [LARGE SCALE GENOMIC DNA]</scope>
    <source>
        <strain evidence="2 3">LS</strain>
        <tissue evidence="2">Full body</tissue>
    </source>
</reference>
<gene>
    <name evidence="2" type="ORF">FF38_09557</name>
</gene>
<accession>A0A0L0CCY6</accession>
<dbReference type="Proteomes" id="UP000037069">
    <property type="component" value="Unassembled WGS sequence"/>
</dbReference>
<organism evidence="2 3">
    <name type="scientific">Lucilia cuprina</name>
    <name type="common">Green bottle fly</name>
    <name type="synonym">Australian sheep blowfly</name>
    <dbReference type="NCBI Taxonomy" id="7375"/>
    <lineage>
        <taxon>Eukaryota</taxon>
        <taxon>Metazoa</taxon>
        <taxon>Ecdysozoa</taxon>
        <taxon>Arthropoda</taxon>
        <taxon>Hexapoda</taxon>
        <taxon>Insecta</taxon>
        <taxon>Pterygota</taxon>
        <taxon>Neoptera</taxon>
        <taxon>Endopterygota</taxon>
        <taxon>Diptera</taxon>
        <taxon>Brachycera</taxon>
        <taxon>Muscomorpha</taxon>
        <taxon>Oestroidea</taxon>
        <taxon>Calliphoridae</taxon>
        <taxon>Luciliinae</taxon>
        <taxon>Lucilia</taxon>
    </lineage>
</organism>
<name>A0A0L0CCY6_LUCCU</name>
<dbReference type="AlphaFoldDB" id="A0A0L0CCY6"/>
<evidence type="ECO:0000313" key="2">
    <source>
        <dbReference type="EMBL" id="KNC30110.1"/>
    </source>
</evidence>
<keyword evidence="1" id="KW-0732">Signal</keyword>
<comment type="caution">
    <text evidence="2">The sequence shown here is derived from an EMBL/GenBank/DDBJ whole genome shotgun (WGS) entry which is preliminary data.</text>
</comment>
<dbReference type="EMBL" id="JRES01000577">
    <property type="protein sequence ID" value="KNC30110.1"/>
    <property type="molecule type" value="Genomic_DNA"/>
</dbReference>